<dbReference type="RefSeq" id="WP_193688739.1">
    <property type="nucleotide sequence ID" value="NZ_CP062941.1"/>
</dbReference>
<feature type="transmembrane region" description="Helical" evidence="1">
    <location>
        <begin position="20"/>
        <end position="45"/>
    </location>
</feature>
<protein>
    <submittedName>
        <fullName evidence="3">Pilus assembly protein</fullName>
    </submittedName>
</protein>
<feature type="domain" description="TadE-like" evidence="2">
    <location>
        <begin position="14"/>
        <end position="57"/>
    </location>
</feature>
<evidence type="ECO:0000313" key="3">
    <source>
        <dbReference type="EMBL" id="QOL51766.1"/>
    </source>
</evidence>
<evidence type="ECO:0000256" key="1">
    <source>
        <dbReference type="SAM" id="Phobius"/>
    </source>
</evidence>
<sequence length="160" mass="17351">MNTRSCPRSEAQRGATAVEFALVSLFILFPLLFATIELGRVVFYWNAATEVTRLGARLAVVCDLDDGTIKQRMTALFPVIDAASIDIDYEPAGCTTTSCSAVRVSVLPLDVSTYIPDFLGTRQSALIFKFPPFSTSLPRESMRSAMAGASGVEFQNPVCL</sequence>
<dbReference type="EMBL" id="CP062941">
    <property type="protein sequence ID" value="QOL51766.1"/>
    <property type="molecule type" value="Genomic_DNA"/>
</dbReference>
<dbReference type="KEGG" id="mlir:LPB04_11235"/>
<evidence type="ECO:0000313" key="4">
    <source>
        <dbReference type="Proteomes" id="UP000593875"/>
    </source>
</evidence>
<dbReference type="AlphaFoldDB" id="A0A7L9UCB6"/>
<name>A0A7L9UCB6_9BURK</name>
<keyword evidence="1" id="KW-0812">Transmembrane</keyword>
<dbReference type="Proteomes" id="UP000593875">
    <property type="component" value="Chromosome"/>
</dbReference>
<accession>A0A7L9UCB6</accession>
<keyword evidence="1" id="KW-0472">Membrane</keyword>
<evidence type="ECO:0000259" key="2">
    <source>
        <dbReference type="Pfam" id="PF07811"/>
    </source>
</evidence>
<reference evidence="3 4" key="1">
    <citation type="submission" date="2020-10" db="EMBL/GenBank/DDBJ databases">
        <title>Genome sequencing of Massilia sp. LPB0304.</title>
        <authorList>
            <person name="Kim J."/>
        </authorList>
    </citation>
    <scope>NUCLEOTIDE SEQUENCE [LARGE SCALE GENOMIC DNA]</scope>
    <source>
        <strain evidence="3 4">LPB0304</strain>
    </source>
</reference>
<keyword evidence="4" id="KW-1185">Reference proteome</keyword>
<gene>
    <name evidence="3" type="ORF">LPB04_11235</name>
</gene>
<proteinExistence type="predicted"/>
<keyword evidence="1" id="KW-1133">Transmembrane helix</keyword>
<dbReference type="InterPro" id="IPR012495">
    <property type="entry name" value="TadE-like_dom"/>
</dbReference>
<organism evidence="3 4">
    <name type="scientific">Massilia litorea</name>
    <dbReference type="NCBI Taxonomy" id="2769491"/>
    <lineage>
        <taxon>Bacteria</taxon>
        <taxon>Pseudomonadati</taxon>
        <taxon>Pseudomonadota</taxon>
        <taxon>Betaproteobacteria</taxon>
        <taxon>Burkholderiales</taxon>
        <taxon>Oxalobacteraceae</taxon>
        <taxon>Telluria group</taxon>
        <taxon>Massilia</taxon>
    </lineage>
</organism>
<dbReference type="Pfam" id="PF07811">
    <property type="entry name" value="TadE"/>
    <property type="match status" value="1"/>
</dbReference>